<feature type="transmembrane region" description="Helical" evidence="6">
    <location>
        <begin position="61"/>
        <end position="87"/>
    </location>
</feature>
<keyword evidence="4 6" id="KW-1133">Transmembrane helix</keyword>
<dbReference type="PATRIC" id="fig|467210.3.peg.2446"/>
<dbReference type="EMBL" id="LSDA01000137">
    <property type="protein sequence ID" value="KXB53958.1"/>
    <property type="molecule type" value="Genomic_DNA"/>
</dbReference>
<evidence type="ECO:0000313" key="7">
    <source>
        <dbReference type="EMBL" id="KXB53958.1"/>
    </source>
</evidence>
<dbReference type="InterPro" id="IPR007599">
    <property type="entry name" value="DER1"/>
</dbReference>
<dbReference type="Gene3D" id="1.20.1540.10">
    <property type="entry name" value="Rhomboid-like"/>
    <property type="match status" value="1"/>
</dbReference>
<dbReference type="InterPro" id="IPR035952">
    <property type="entry name" value="Rhomboid-like_sf"/>
</dbReference>
<dbReference type="Pfam" id="PF04511">
    <property type="entry name" value="DER1"/>
    <property type="match status" value="1"/>
</dbReference>
<comment type="caution">
    <text evidence="7">The sequence shown here is derived from an EMBL/GenBank/DDBJ whole genome shotgun (WGS) entry which is preliminary data.</text>
</comment>
<reference evidence="8" key="1">
    <citation type="submission" date="2016-01" db="EMBL/GenBank/DDBJ databases">
        <authorList>
            <person name="Mitreva M."/>
            <person name="Pepin K.H."/>
            <person name="Mihindukulasuriya K.A."/>
            <person name="Fulton R."/>
            <person name="Fronick C."/>
            <person name="O'Laughlin M."/>
            <person name="Miner T."/>
            <person name="Herter B."/>
            <person name="Rosa B.A."/>
            <person name="Cordes M."/>
            <person name="Tomlinson C."/>
            <person name="Wollam A."/>
            <person name="Palsikar V.B."/>
            <person name="Mardis E.R."/>
            <person name="Wilson R.K."/>
        </authorList>
    </citation>
    <scope>NUCLEOTIDE SEQUENCE [LARGE SCALE GENOMIC DNA]</scope>
    <source>
        <strain evidence="8">DNF00896</strain>
    </source>
</reference>
<dbReference type="STRING" id="467210.HMPREF1866_02472"/>
<dbReference type="GO" id="GO:0006950">
    <property type="term" value="P:response to stress"/>
    <property type="evidence" value="ECO:0007669"/>
    <property type="project" value="UniProtKB-ARBA"/>
</dbReference>
<comment type="subcellular location">
    <subcellularLocation>
        <location evidence="1">Endoplasmic reticulum membrane</location>
        <topology evidence="1">Multi-pass membrane protein</topology>
    </subcellularLocation>
</comment>
<dbReference type="PANTHER" id="PTHR11009">
    <property type="entry name" value="DER1-LIKE PROTEIN, DERLIN"/>
    <property type="match status" value="1"/>
</dbReference>
<protein>
    <recommendedName>
        <fullName evidence="9">Peptidase S54 rhomboid domain-containing protein</fullName>
    </recommendedName>
</protein>
<dbReference type="Proteomes" id="UP000070394">
    <property type="component" value="Unassembled WGS sequence"/>
</dbReference>
<dbReference type="AlphaFoldDB" id="A0A133ZEU3"/>
<proteinExistence type="predicted"/>
<feature type="transmembrane region" description="Helical" evidence="6">
    <location>
        <begin position="178"/>
        <end position="201"/>
    </location>
</feature>
<gene>
    <name evidence="7" type="ORF">HMPREF1866_02472</name>
</gene>
<accession>A0A133ZEU3</accession>
<evidence type="ECO:0000256" key="3">
    <source>
        <dbReference type="ARBA" id="ARBA00022824"/>
    </source>
</evidence>
<evidence type="ECO:0000256" key="1">
    <source>
        <dbReference type="ARBA" id="ARBA00004477"/>
    </source>
</evidence>
<evidence type="ECO:0000256" key="2">
    <source>
        <dbReference type="ARBA" id="ARBA00022692"/>
    </source>
</evidence>
<evidence type="ECO:0000313" key="8">
    <source>
        <dbReference type="Proteomes" id="UP000070394"/>
    </source>
</evidence>
<keyword evidence="8" id="KW-1185">Reference proteome</keyword>
<organism evidence="7 8">
    <name type="scientific">Lachnoanaerobaculum saburreum</name>
    <dbReference type="NCBI Taxonomy" id="467210"/>
    <lineage>
        <taxon>Bacteria</taxon>
        <taxon>Bacillati</taxon>
        <taxon>Bacillota</taxon>
        <taxon>Clostridia</taxon>
        <taxon>Lachnospirales</taxon>
        <taxon>Lachnospiraceae</taxon>
        <taxon>Lachnoanaerobaculum</taxon>
    </lineage>
</organism>
<evidence type="ECO:0000256" key="4">
    <source>
        <dbReference type="ARBA" id="ARBA00022989"/>
    </source>
</evidence>
<feature type="transmembrane region" description="Helical" evidence="6">
    <location>
        <begin position="20"/>
        <end position="41"/>
    </location>
</feature>
<keyword evidence="5 6" id="KW-0472">Membrane</keyword>
<keyword evidence="2 6" id="KW-0812">Transmembrane</keyword>
<evidence type="ECO:0000256" key="6">
    <source>
        <dbReference type="SAM" id="Phobius"/>
    </source>
</evidence>
<sequence>MMAFFEKLERKFGRYAIRNLMMYLTALYAVGFVISLVNIQIYYEYMSLDVAKILSGQVWRLITWIMYVPEQNVLFAAIMLVLYYSLGTNLERVWGSFRFNVYMFMGYIFLIIGAFILYAVYGEAASVFLLTPDSLNMSIFLAFALTYPDMTFYLYFVLPIKAKYLAFVYLLIEVYSFIIGGVITKVSIGLSLLNFVIFYLMTRNWNRISPKNVVRQVKFKKAVKMRPAGEPIHRCAVCGRTEKDDDTLEFRYCSKCKGNLEYCSDHLYTHTHVE</sequence>
<feature type="transmembrane region" description="Helical" evidence="6">
    <location>
        <begin position="99"/>
        <end position="121"/>
    </location>
</feature>
<evidence type="ECO:0000256" key="5">
    <source>
        <dbReference type="ARBA" id="ARBA00023136"/>
    </source>
</evidence>
<dbReference type="SUPFAM" id="SSF144091">
    <property type="entry name" value="Rhomboid-like"/>
    <property type="match status" value="1"/>
</dbReference>
<evidence type="ECO:0008006" key="9">
    <source>
        <dbReference type="Google" id="ProtNLM"/>
    </source>
</evidence>
<name>A0A133ZEU3_9FIRM</name>
<keyword evidence="3" id="KW-0256">Endoplasmic reticulum</keyword>